<dbReference type="InterPro" id="IPR013798">
    <property type="entry name" value="Indole-3-glycerol_P_synth_dom"/>
</dbReference>
<dbReference type="GO" id="GO:0004425">
    <property type="term" value="F:indole-3-glycerol-phosphate synthase activity"/>
    <property type="evidence" value="ECO:0007669"/>
    <property type="project" value="UniProtKB-EC"/>
</dbReference>
<evidence type="ECO:0000256" key="7">
    <source>
        <dbReference type="ARBA" id="ARBA00023141"/>
    </source>
</evidence>
<comment type="pathway">
    <text evidence="2">Amino-acid biosynthesis; L-tryptophan biosynthesis; L-tryptophan from chorismate: step 4/5.</text>
</comment>
<keyword evidence="11" id="KW-1185">Reference proteome</keyword>
<dbReference type="InterPro" id="IPR011060">
    <property type="entry name" value="RibuloseP-bd_barrel"/>
</dbReference>
<proteinExistence type="predicted"/>
<dbReference type="InParanoid" id="D8R4T6"/>
<keyword evidence="8" id="KW-0456">Lyase</keyword>
<dbReference type="UniPathway" id="UPA00035">
    <property type="reaction ID" value="UER00043"/>
</dbReference>
<keyword evidence="4" id="KW-0028">Amino-acid biosynthesis</keyword>
<dbReference type="EC" id="4.1.1.48" evidence="3"/>
<comment type="catalytic activity">
    <reaction evidence="1">
        <text>1-(2-carboxyphenylamino)-1-deoxy-D-ribulose 5-phosphate + H(+) = (1S,2R)-1-C-(indol-3-yl)glycerol 3-phosphate + CO2 + H2O</text>
        <dbReference type="Rhea" id="RHEA:23476"/>
        <dbReference type="ChEBI" id="CHEBI:15377"/>
        <dbReference type="ChEBI" id="CHEBI:15378"/>
        <dbReference type="ChEBI" id="CHEBI:16526"/>
        <dbReference type="ChEBI" id="CHEBI:58613"/>
        <dbReference type="ChEBI" id="CHEBI:58866"/>
        <dbReference type="EC" id="4.1.1.48"/>
    </reaction>
</comment>
<sequence length="246" mass="26447">MDEQERQLQSRLQGLQRLPPPQHRLLQKIVASTMQGRTAIVAEVARASPAEKPEGVAQRSQDYVTWGADAISVCTDEEVSPDGVLDLEAVSKAVEVPVLRKDWIIHPIQIIDTRESGAAALTAVYSVLSKGTPSILRYIATVGLDAVVEVVNLKELEELSTLGIPLFGFNISVGVAVPIPGFRQDIAKSLVQKLPFGAASIVGVASMEEARQMKVAGADAVYLKREALSSPQELLESLREGLSGDD</sequence>
<evidence type="ECO:0000256" key="6">
    <source>
        <dbReference type="ARBA" id="ARBA00022822"/>
    </source>
</evidence>
<dbReference type="EMBL" id="GL377571">
    <property type="protein sequence ID" value="EFJ33161.1"/>
    <property type="molecule type" value="Genomic_DNA"/>
</dbReference>
<dbReference type="Gramene" id="EFJ33161">
    <property type="protein sequence ID" value="EFJ33161"/>
    <property type="gene ID" value="SELMODRAFT_407368"/>
</dbReference>
<evidence type="ECO:0000256" key="2">
    <source>
        <dbReference type="ARBA" id="ARBA00004696"/>
    </source>
</evidence>
<keyword evidence="5" id="KW-0210">Decarboxylase</keyword>
<dbReference type="AlphaFoldDB" id="D8R4T6"/>
<organism evidence="11">
    <name type="scientific">Selaginella moellendorffii</name>
    <name type="common">Spikemoss</name>
    <dbReference type="NCBI Taxonomy" id="88036"/>
    <lineage>
        <taxon>Eukaryota</taxon>
        <taxon>Viridiplantae</taxon>
        <taxon>Streptophyta</taxon>
        <taxon>Embryophyta</taxon>
        <taxon>Tracheophyta</taxon>
        <taxon>Lycopodiopsida</taxon>
        <taxon>Selaginellales</taxon>
        <taxon>Selaginellaceae</taxon>
        <taxon>Selaginella</taxon>
    </lineage>
</organism>
<reference evidence="10 11" key="1">
    <citation type="journal article" date="2011" name="Science">
        <title>The Selaginella genome identifies genetic changes associated with the evolution of vascular plants.</title>
        <authorList>
            <person name="Banks J.A."/>
            <person name="Nishiyama T."/>
            <person name="Hasebe M."/>
            <person name="Bowman J.L."/>
            <person name="Gribskov M."/>
            <person name="dePamphilis C."/>
            <person name="Albert V.A."/>
            <person name="Aono N."/>
            <person name="Aoyama T."/>
            <person name="Ambrose B.A."/>
            <person name="Ashton N.W."/>
            <person name="Axtell M.J."/>
            <person name="Barker E."/>
            <person name="Barker M.S."/>
            <person name="Bennetzen J.L."/>
            <person name="Bonawitz N.D."/>
            <person name="Chapple C."/>
            <person name="Cheng C."/>
            <person name="Correa L.G."/>
            <person name="Dacre M."/>
            <person name="DeBarry J."/>
            <person name="Dreyer I."/>
            <person name="Elias M."/>
            <person name="Engstrom E.M."/>
            <person name="Estelle M."/>
            <person name="Feng L."/>
            <person name="Finet C."/>
            <person name="Floyd S.K."/>
            <person name="Frommer W.B."/>
            <person name="Fujita T."/>
            <person name="Gramzow L."/>
            <person name="Gutensohn M."/>
            <person name="Harholt J."/>
            <person name="Hattori M."/>
            <person name="Heyl A."/>
            <person name="Hirai T."/>
            <person name="Hiwatashi Y."/>
            <person name="Ishikawa M."/>
            <person name="Iwata M."/>
            <person name="Karol K.G."/>
            <person name="Koehler B."/>
            <person name="Kolukisaoglu U."/>
            <person name="Kubo M."/>
            <person name="Kurata T."/>
            <person name="Lalonde S."/>
            <person name="Li K."/>
            <person name="Li Y."/>
            <person name="Litt A."/>
            <person name="Lyons E."/>
            <person name="Manning G."/>
            <person name="Maruyama T."/>
            <person name="Michael T.P."/>
            <person name="Mikami K."/>
            <person name="Miyazaki S."/>
            <person name="Morinaga S."/>
            <person name="Murata T."/>
            <person name="Mueller-Roeber B."/>
            <person name="Nelson D.R."/>
            <person name="Obara M."/>
            <person name="Oguri Y."/>
            <person name="Olmstead R.G."/>
            <person name="Onodera N."/>
            <person name="Petersen B.L."/>
            <person name="Pils B."/>
            <person name="Prigge M."/>
            <person name="Rensing S.A."/>
            <person name="Riano-Pachon D.M."/>
            <person name="Roberts A.W."/>
            <person name="Sato Y."/>
            <person name="Scheller H.V."/>
            <person name="Schulz B."/>
            <person name="Schulz C."/>
            <person name="Shakirov E.V."/>
            <person name="Shibagaki N."/>
            <person name="Shinohara N."/>
            <person name="Shippen D.E."/>
            <person name="Soerensen I."/>
            <person name="Sotooka R."/>
            <person name="Sugimoto N."/>
            <person name="Sugita M."/>
            <person name="Sumikawa N."/>
            <person name="Tanurdzic M."/>
            <person name="Theissen G."/>
            <person name="Ulvskov P."/>
            <person name="Wakazuki S."/>
            <person name="Weng J.K."/>
            <person name="Willats W.W."/>
            <person name="Wipf D."/>
            <person name="Wolf P.G."/>
            <person name="Yang L."/>
            <person name="Zimmer A.D."/>
            <person name="Zhu Q."/>
            <person name="Mitros T."/>
            <person name="Hellsten U."/>
            <person name="Loque D."/>
            <person name="Otillar R."/>
            <person name="Salamov A."/>
            <person name="Schmutz J."/>
            <person name="Shapiro H."/>
            <person name="Lindquist E."/>
            <person name="Lucas S."/>
            <person name="Rokhsar D."/>
            <person name="Grigoriev I.V."/>
        </authorList>
    </citation>
    <scope>NUCLEOTIDE SEQUENCE [LARGE SCALE GENOMIC DNA]</scope>
</reference>
<dbReference type="GO" id="GO:0000162">
    <property type="term" value="P:L-tryptophan biosynthetic process"/>
    <property type="evidence" value="ECO:0007669"/>
    <property type="project" value="UniProtKB-UniPathway"/>
</dbReference>
<dbReference type="Gene3D" id="3.20.20.70">
    <property type="entry name" value="Aldolase class I"/>
    <property type="match status" value="1"/>
</dbReference>
<keyword evidence="6" id="KW-0822">Tryptophan biosynthesis</keyword>
<evidence type="ECO:0000256" key="4">
    <source>
        <dbReference type="ARBA" id="ARBA00022605"/>
    </source>
</evidence>
<dbReference type="STRING" id="88036.D8R4T6"/>
<dbReference type="InterPro" id="IPR013785">
    <property type="entry name" value="Aldolase_TIM"/>
</dbReference>
<dbReference type="SUPFAM" id="SSF51366">
    <property type="entry name" value="Ribulose-phoshate binding barrel"/>
    <property type="match status" value="1"/>
</dbReference>
<dbReference type="OrthoDB" id="524799at2759"/>
<dbReference type="PANTHER" id="PTHR22854">
    <property type="entry name" value="TRYPTOPHAN BIOSYNTHESIS PROTEIN"/>
    <property type="match status" value="1"/>
</dbReference>
<accession>D8R4T6</accession>
<dbReference type="KEGG" id="smo:SELMODRAFT_407368"/>
<dbReference type="Proteomes" id="UP000001514">
    <property type="component" value="Unassembled WGS sequence"/>
</dbReference>
<dbReference type="OMA" id="GFRQDIA"/>
<dbReference type="eggNOG" id="KOG4201">
    <property type="taxonomic scope" value="Eukaryota"/>
</dbReference>
<evidence type="ECO:0000313" key="10">
    <source>
        <dbReference type="EMBL" id="EFJ33161.1"/>
    </source>
</evidence>
<gene>
    <name evidence="10" type="ORF">SELMODRAFT_407368</name>
</gene>
<dbReference type="InterPro" id="IPR045186">
    <property type="entry name" value="Indole-3-glycerol_P_synth"/>
</dbReference>
<evidence type="ECO:0000313" key="11">
    <source>
        <dbReference type="Proteomes" id="UP000001514"/>
    </source>
</evidence>
<feature type="domain" description="Indole-3-glycerol phosphate synthase" evidence="9">
    <location>
        <begin position="6"/>
        <end position="222"/>
    </location>
</feature>
<evidence type="ECO:0000256" key="8">
    <source>
        <dbReference type="ARBA" id="ARBA00023239"/>
    </source>
</evidence>
<protein>
    <recommendedName>
        <fullName evidence="3">indole-3-glycerol-phosphate synthase</fullName>
        <ecNumber evidence="3">4.1.1.48</ecNumber>
    </recommendedName>
</protein>
<dbReference type="PANTHER" id="PTHR22854:SF2">
    <property type="entry name" value="INDOLE-3-GLYCEROL-PHOSPHATE SYNTHASE"/>
    <property type="match status" value="1"/>
</dbReference>
<evidence type="ECO:0000256" key="5">
    <source>
        <dbReference type="ARBA" id="ARBA00022793"/>
    </source>
</evidence>
<evidence type="ECO:0000256" key="3">
    <source>
        <dbReference type="ARBA" id="ARBA00012362"/>
    </source>
</evidence>
<name>D8R4T6_SELML</name>
<evidence type="ECO:0000256" key="1">
    <source>
        <dbReference type="ARBA" id="ARBA00001633"/>
    </source>
</evidence>
<dbReference type="HOGENOM" id="CLU_1130664_0_0_1"/>
<evidence type="ECO:0000259" key="9">
    <source>
        <dbReference type="Pfam" id="PF00218"/>
    </source>
</evidence>
<keyword evidence="7" id="KW-0057">Aromatic amino acid biosynthesis</keyword>
<dbReference type="Pfam" id="PF00218">
    <property type="entry name" value="IGPS"/>
    <property type="match status" value="1"/>
</dbReference>